<dbReference type="AlphaFoldDB" id="A0A0E0PSP0"/>
<organism evidence="2 3">
    <name type="scientific">Oryza rufipogon</name>
    <name type="common">Brownbeard rice</name>
    <name type="synonym">Asian wild rice</name>
    <dbReference type="NCBI Taxonomy" id="4529"/>
    <lineage>
        <taxon>Eukaryota</taxon>
        <taxon>Viridiplantae</taxon>
        <taxon>Streptophyta</taxon>
        <taxon>Embryophyta</taxon>
        <taxon>Tracheophyta</taxon>
        <taxon>Spermatophyta</taxon>
        <taxon>Magnoliopsida</taxon>
        <taxon>Liliopsida</taxon>
        <taxon>Poales</taxon>
        <taxon>Poaceae</taxon>
        <taxon>BOP clade</taxon>
        <taxon>Oryzoideae</taxon>
        <taxon>Oryzeae</taxon>
        <taxon>Oryzinae</taxon>
        <taxon>Oryza</taxon>
    </lineage>
</organism>
<feature type="region of interest" description="Disordered" evidence="1">
    <location>
        <begin position="79"/>
        <end position="120"/>
    </location>
</feature>
<reference evidence="3" key="1">
    <citation type="submission" date="2013-06" db="EMBL/GenBank/DDBJ databases">
        <authorList>
            <person name="Zhao Q."/>
        </authorList>
    </citation>
    <scope>NUCLEOTIDE SEQUENCE</scope>
    <source>
        <strain evidence="3">cv. W1943</strain>
    </source>
</reference>
<evidence type="ECO:0000313" key="3">
    <source>
        <dbReference type="Proteomes" id="UP000008022"/>
    </source>
</evidence>
<accession>A0A0E0PSP0</accession>
<proteinExistence type="predicted"/>
<sequence>MCYRAEKHEMSVKQCAYRFMKERKLASPFISQLLNNSSLSSLKPWDRFLNPIISMLGAAAATPIEFSIIAFRNISSLSGLGFSSKTPPRLASSSPTLARRHLASASSSASAAASSPPKVR</sequence>
<dbReference type="Proteomes" id="UP000008022">
    <property type="component" value="Unassembled WGS sequence"/>
</dbReference>
<keyword evidence="3" id="KW-1185">Reference proteome</keyword>
<evidence type="ECO:0000313" key="2">
    <source>
        <dbReference type="EnsemblPlants" id="ORUFI06G01030.1"/>
    </source>
</evidence>
<feature type="compositionally biased region" description="Low complexity" evidence="1">
    <location>
        <begin position="103"/>
        <end position="120"/>
    </location>
</feature>
<dbReference type="EnsemblPlants" id="ORUFI06G01030.1">
    <property type="protein sequence ID" value="ORUFI06G01030.1"/>
    <property type="gene ID" value="ORUFI06G01030"/>
</dbReference>
<reference evidence="2" key="2">
    <citation type="submission" date="2015-06" db="UniProtKB">
        <authorList>
            <consortium name="EnsemblPlants"/>
        </authorList>
    </citation>
    <scope>IDENTIFICATION</scope>
</reference>
<name>A0A0E0PSP0_ORYRU</name>
<dbReference type="HOGENOM" id="CLU_2310483_0_0_1"/>
<protein>
    <submittedName>
        <fullName evidence="2">Uncharacterized protein</fullName>
    </submittedName>
</protein>
<evidence type="ECO:0000256" key="1">
    <source>
        <dbReference type="SAM" id="MobiDB-lite"/>
    </source>
</evidence>
<feature type="compositionally biased region" description="Polar residues" evidence="1">
    <location>
        <begin position="79"/>
        <end position="96"/>
    </location>
</feature>
<dbReference type="Gramene" id="ORUFI06G01030.1">
    <property type="protein sequence ID" value="ORUFI06G01030.1"/>
    <property type="gene ID" value="ORUFI06G01030"/>
</dbReference>